<dbReference type="SMART" id="SM00470">
    <property type="entry name" value="ParB"/>
    <property type="match status" value="1"/>
</dbReference>
<keyword evidence="4" id="KW-1185">Reference proteome</keyword>
<evidence type="ECO:0000256" key="1">
    <source>
        <dbReference type="SAM" id="MobiDB-lite"/>
    </source>
</evidence>
<accession>A0A918GKX3</accession>
<protein>
    <recommendedName>
        <fullName evidence="2">ParB-like N-terminal domain-containing protein</fullName>
    </recommendedName>
</protein>
<feature type="region of interest" description="Disordered" evidence="1">
    <location>
        <begin position="207"/>
        <end position="241"/>
    </location>
</feature>
<dbReference type="AlphaFoldDB" id="A0A918GKX3"/>
<dbReference type="InterPro" id="IPR003115">
    <property type="entry name" value="ParB_N"/>
</dbReference>
<proteinExistence type="predicted"/>
<dbReference type="InterPro" id="IPR036086">
    <property type="entry name" value="ParB/Sulfiredoxin_sf"/>
</dbReference>
<dbReference type="RefSeq" id="WP_189212542.1">
    <property type="nucleotide sequence ID" value="NZ_BMRB01000004.1"/>
</dbReference>
<comment type="caution">
    <text evidence="3">The sequence shown here is derived from an EMBL/GenBank/DDBJ whole genome shotgun (WGS) entry which is preliminary data.</text>
</comment>
<reference evidence="3" key="2">
    <citation type="submission" date="2020-09" db="EMBL/GenBank/DDBJ databases">
        <authorList>
            <person name="Sun Q."/>
            <person name="Ohkuma M."/>
        </authorList>
    </citation>
    <scope>NUCLEOTIDE SEQUENCE</scope>
    <source>
        <strain evidence="3">JCM 3276</strain>
    </source>
</reference>
<evidence type="ECO:0000259" key="2">
    <source>
        <dbReference type="SMART" id="SM00470"/>
    </source>
</evidence>
<evidence type="ECO:0000313" key="3">
    <source>
        <dbReference type="EMBL" id="GGS44975.1"/>
    </source>
</evidence>
<dbReference type="SUPFAM" id="SSF110849">
    <property type="entry name" value="ParB/Sulfiredoxin"/>
    <property type="match status" value="1"/>
</dbReference>
<dbReference type="Proteomes" id="UP000660680">
    <property type="component" value="Unassembled WGS sequence"/>
</dbReference>
<reference evidence="3" key="1">
    <citation type="journal article" date="2014" name="Int. J. Syst. Evol. Microbiol.">
        <title>Complete genome sequence of Corynebacterium casei LMG S-19264T (=DSM 44701T), isolated from a smear-ripened cheese.</title>
        <authorList>
            <consortium name="US DOE Joint Genome Institute (JGI-PGF)"/>
            <person name="Walter F."/>
            <person name="Albersmeier A."/>
            <person name="Kalinowski J."/>
            <person name="Ruckert C."/>
        </authorList>
    </citation>
    <scope>NUCLEOTIDE SEQUENCE</scope>
    <source>
        <strain evidence="3">JCM 3276</strain>
    </source>
</reference>
<name>A0A918GKX3_9PSEU</name>
<evidence type="ECO:0000313" key="4">
    <source>
        <dbReference type="Proteomes" id="UP000660680"/>
    </source>
</evidence>
<gene>
    <name evidence="3" type="ORF">GCM10010171_44860</name>
</gene>
<dbReference type="EMBL" id="BMRB01000004">
    <property type="protein sequence ID" value="GGS44975.1"/>
    <property type="molecule type" value="Genomic_DNA"/>
</dbReference>
<organism evidence="3 4">
    <name type="scientific">Actinokineospora fastidiosa</name>
    <dbReference type="NCBI Taxonomy" id="1816"/>
    <lineage>
        <taxon>Bacteria</taxon>
        <taxon>Bacillati</taxon>
        <taxon>Actinomycetota</taxon>
        <taxon>Actinomycetes</taxon>
        <taxon>Pseudonocardiales</taxon>
        <taxon>Pseudonocardiaceae</taxon>
        <taxon>Actinokineospora</taxon>
    </lineage>
</organism>
<feature type="domain" description="ParB-like N-terminal" evidence="2">
    <location>
        <begin position="13"/>
        <end position="97"/>
    </location>
</feature>
<sequence length="326" mass="36058">MSTRLALLADTAVKVPVKTLLDADSPRLAGIDESHAQLLAALHTSLPPIIAHRDTMRVIDGMHRLRAAIIRGDDAIEARFFEGSEKDAFVVAVEANVGHGLPLTMSDRMAAAKRIVRTHPEWSDRAIATASGVAAKVVAAMRCASADIPHLHTRIGRDGRVRPLDSAAGRRLAGDLLRENPQASLREIVRAANISLGTARDVRERLRRGEDPVLPRQRDARDRRRRPAPEPKVIGSVNDGDRGRVAGDMVSVLRRLRTDPSLRFSEDGRFLLRLLDVHAIDADTWKRLTDNTPPHCLRTVAELAEGCADVWRRFADQLKQYQRESA</sequence>
<feature type="compositionally biased region" description="Basic and acidic residues" evidence="1">
    <location>
        <begin position="207"/>
        <end position="222"/>
    </location>
</feature>